<dbReference type="EMBL" id="NMTR01000021">
    <property type="protein sequence ID" value="PDX60908.1"/>
    <property type="molecule type" value="Genomic_DNA"/>
</dbReference>
<keyword evidence="1" id="KW-0808">Transferase</keyword>
<keyword evidence="2" id="KW-1185">Reference proteome</keyword>
<keyword evidence="1" id="KW-0670">Pyruvate</keyword>
<accession>A0ACC9CZ05</accession>
<comment type="caution">
    <text evidence="1">The sequence shown here is derived from an EMBL/GenBank/DDBJ whole genome shotgun (WGS) entry which is preliminary data.</text>
</comment>
<sequence>MEFYGTIGPACAQPETLRQMVEAGMTGIRMNLSHGSLAEHADWLSLIRAAGIRELLIDLQGPELRTGRLAQPLTLPEGGPLRLGRGGVGCPPALAAACRPGQQLLLDDGRLLVQVTDAAPDALTCTVLRGGVLQSRKSIAAPGLTVPSPTLTEEDLQNLKIAKQCGVTGVMLPFVRGAEDIRTLRRALQDAGADGIRIFAKIENLTGVQALPELLPLVDEVVIARGDLGNAMPLWELPRCQKQLSAACRAAGVPFMVVTQMLDSMCSRAVPTRAEVSDIYNAVLDGAASVMLTGETAAGQYPVQAMEYLVRTARTALS</sequence>
<evidence type="ECO:0000313" key="1">
    <source>
        <dbReference type="EMBL" id="PDX60908.1"/>
    </source>
</evidence>
<evidence type="ECO:0000313" key="2">
    <source>
        <dbReference type="Proteomes" id="UP000220959"/>
    </source>
</evidence>
<dbReference type="Proteomes" id="UP000220959">
    <property type="component" value="Unassembled WGS sequence"/>
</dbReference>
<organism evidence="1 2">
    <name type="scientific">Faecalibacterium langellae</name>
    <dbReference type="NCBI Taxonomy" id="3435293"/>
    <lineage>
        <taxon>Bacteria</taxon>
        <taxon>Bacillati</taxon>
        <taxon>Bacillota</taxon>
        <taxon>Clostridia</taxon>
        <taxon>Eubacteriales</taxon>
        <taxon>Oscillospiraceae</taxon>
        <taxon>Faecalibacterium</taxon>
    </lineage>
</organism>
<name>A0ACC9CZ05_9FIRM</name>
<protein>
    <submittedName>
        <fullName evidence="1">Pyruvate kinase</fullName>
    </submittedName>
</protein>
<keyword evidence="1" id="KW-0418">Kinase</keyword>
<gene>
    <name evidence="1" type="ORF">CGS49_09445</name>
</gene>
<reference evidence="1 2" key="1">
    <citation type="journal article" date="2017" name="Front. Microbiol.">
        <title>New Insights into the Diversity of the Genus Faecalibacterium.</title>
        <authorList>
            <person name="Benevides L."/>
            <person name="Burman S."/>
            <person name="Martin R."/>
            <person name="Robert V."/>
            <person name="Thomas M."/>
            <person name="Miquel S."/>
            <person name="Chain F."/>
            <person name="Sokol H."/>
            <person name="Bermudez-Humaran L.G."/>
            <person name="Morrison M."/>
            <person name="Langella P."/>
            <person name="Azevedo V.A."/>
            <person name="Chatel J.M."/>
            <person name="Soares S."/>
        </authorList>
    </citation>
    <scope>NUCLEOTIDE SEQUENCE [LARGE SCALE GENOMIC DNA]</scope>
    <source>
        <strain evidence="2">CNCM I-4541</strain>
    </source>
</reference>
<proteinExistence type="predicted"/>